<keyword evidence="2" id="KW-1185">Reference proteome</keyword>
<gene>
    <name evidence="1" type="ORF">PENSUB_508</name>
</gene>
<proteinExistence type="predicted"/>
<evidence type="ECO:0008006" key="3">
    <source>
        <dbReference type="Google" id="ProtNLM"/>
    </source>
</evidence>
<dbReference type="AlphaFoldDB" id="A0A1Q5UMR3"/>
<evidence type="ECO:0000313" key="2">
    <source>
        <dbReference type="Proteomes" id="UP000186955"/>
    </source>
</evidence>
<dbReference type="Gene3D" id="3.40.630.30">
    <property type="match status" value="1"/>
</dbReference>
<protein>
    <recommendedName>
        <fullName evidence="3">N-acetyltransferase domain-containing protein</fullName>
    </recommendedName>
</protein>
<organism evidence="1 2">
    <name type="scientific">Penicillium subrubescens</name>
    <dbReference type="NCBI Taxonomy" id="1316194"/>
    <lineage>
        <taxon>Eukaryota</taxon>
        <taxon>Fungi</taxon>
        <taxon>Dikarya</taxon>
        <taxon>Ascomycota</taxon>
        <taxon>Pezizomycotina</taxon>
        <taxon>Eurotiomycetes</taxon>
        <taxon>Eurotiomycetidae</taxon>
        <taxon>Eurotiales</taxon>
        <taxon>Aspergillaceae</taxon>
        <taxon>Penicillium</taxon>
    </lineage>
</organism>
<dbReference type="PANTHER" id="PTHR42791:SF2">
    <property type="entry name" value="N-ACETYLTRANSFERASE DOMAIN-CONTAINING PROTEIN"/>
    <property type="match status" value="1"/>
</dbReference>
<comment type="caution">
    <text evidence="1">The sequence shown here is derived from an EMBL/GenBank/DDBJ whole genome shotgun (WGS) entry which is preliminary data.</text>
</comment>
<dbReference type="InterPro" id="IPR016181">
    <property type="entry name" value="Acyl_CoA_acyltransferase"/>
</dbReference>
<reference evidence="1 2" key="1">
    <citation type="submission" date="2016-10" db="EMBL/GenBank/DDBJ databases">
        <title>Genome sequence of the ascomycete fungus Penicillium subrubescens.</title>
        <authorList>
            <person name="De Vries R.P."/>
            <person name="Peng M."/>
            <person name="Dilokpimol A."/>
            <person name="Hilden K."/>
            <person name="Makela M.R."/>
            <person name="Grigoriev I."/>
            <person name="Riley R."/>
            <person name="Granchi Z."/>
        </authorList>
    </citation>
    <scope>NUCLEOTIDE SEQUENCE [LARGE SCALE GENOMIC DNA]</scope>
    <source>
        <strain evidence="1 2">CBS 132785</strain>
    </source>
</reference>
<dbReference type="Proteomes" id="UP000186955">
    <property type="component" value="Unassembled WGS sequence"/>
</dbReference>
<evidence type="ECO:0000313" key="1">
    <source>
        <dbReference type="EMBL" id="OKP13777.1"/>
    </source>
</evidence>
<sequence>MAYQIQYAEESDAPALAQINTLSFQGRGLLSQVFPEASQDALEAYKSMYTMKHLANPQMHVLKVADPASGTTVGYARWHIPESLSPRTNVPVLSEKAQEAARDPFQFAPRPMNEALMAGFRGLLEESRKKHVTEKDMRRGIGSTLLRWGTSKADEWQVRVYLEATGEGYPVYLRHGWKPVEEIRLDREQYGGQGEETFVLMIREPKRPIQ</sequence>
<accession>A0A1Q5UMR3</accession>
<dbReference type="InterPro" id="IPR052523">
    <property type="entry name" value="Trichothecene_AcTrans"/>
</dbReference>
<dbReference type="SUPFAM" id="SSF55729">
    <property type="entry name" value="Acyl-CoA N-acyltransferases (Nat)"/>
    <property type="match status" value="1"/>
</dbReference>
<dbReference type="EMBL" id="MNBE01000124">
    <property type="protein sequence ID" value="OKP13777.1"/>
    <property type="molecule type" value="Genomic_DNA"/>
</dbReference>
<dbReference type="STRING" id="1316194.A0A1Q5UMR3"/>
<dbReference type="PANTHER" id="PTHR42791">
    <property type="entry name" value="GNAT FAMILY ACETYLTRANSFERASE"/>
    <property type="match status" value="1"/>
</dbReference>
<name>A0A1Q5UMR3_9EURO</name>